<dbReference type="PANTHER" id="PTHR44998:SF1">
    <property type="entry name" value="UDP-N-ACETYLGLUCOSAMINE--PEPTIDE N-ACETYLGLUCOSAMINYLTRANSFERASE 110 KDA SUBUNIT"/>
    <property type="match status" value="1"/>
</dbReference>
<dbReference type="SUPFAM" id="SSF46955">
    <property type="entry name" value="Putative DNA-binding domain"/>
    <property type="match status" value="1"/>
</dbReference>
<dbReference type="HOGENOM" id="CLU_050368_0_0_0"/>
<dbReference type="InterPro" id="IPR000551">
    <property type="entry name" value="MerR-type_HTH_dom"/>
</dbReference>
<dbReference type="eggNOG" id="COG0457">
    <property type="taxonomic scope" value="Bacteria"/>
</dbReference>
<dbReference type="EMBL" id="BX294134">
    <property type="protein sequence ID" value="CAD71861.1"/>
    <property type="molecule type" value="Genomic_DNA"/>
</dbReference>
<dbReference type="KEGG" id="rba:RB997"/>
<evidence type="ECO:0000313" key="5">
    <source>
        <dbReference type="Proteomes" id="UP000001025"/>
    </source>
</evidence>
<sequence>MGLCSFSHATIFLVIAIRSGRRMLIGYLVGIMPFNDEIESPNDDLSDSLDDEFDVDSSEIEDVVPEDASLPADALSGRRMLIVGRLGGMNRREATNLLRSYGAVVVESEASSVDCIVIGAEESPLAEAELIEKATERRGDDSDVQILHETDLWQQLGLVDAEQSIRKLHTPAMLAHLLGVSVRVIRRWHRRGLIRPVRTLHKLPYFDFQEVATARRLAAWVASGASPEAIERRIMQWVEVVPNLRRPLDQLSILVEGKHVLLRQGEGLIEPGGQLRFDFDAMEDSESSIESDSSDTPILQFSRPSDPFENEFGMSASSSFASSTSSLQNVGIGATDHGSMQFPPADELPEEEDDLLLSAYQAEDSGELETAIDCYHAVLARDGARSDIHFQIGELLYRIGETIAARERYYAALEVDPDFVEARSSLAGVLAETGQPELAVAAYRGALALHDDYPDVHYNLARILEDLHRSVEAEHHWRRFLQLSPGSPWADEAHARLEELRQSEQSDF</sequence>
<dbReference type="PATRIC" id="fig|243090.15.peg.468"/>
<feature type="repeat" description="TPR" evidence="1">
    <location>
        <begin position="386"/>
        <end position="419"/>
    </location>
</feature>
<dbReference type="PROSITE" id="PS50937">
    <property type="entry name" value="HTH_MERR_2"/>
    <property type="match status" value="1"/>
</dbReference>
<dbReference type="Gene3D" id="3.40.50.10190">
    <property type="entry name" value="BRCT domain"/>
    <property type="match status" value="1"/>
</dbReference>
<feature type="domain" description="HTH merR-type" evidence="3">
    <location>
        <begin position="168"/>
        <end position="236"/>
    </location>
</feature>
<dbReference type="InterPro" id="IPR019734">
    <property type="entry name" value="TPR_rpt"/>
</dbReference>
<dbReference type="OrthoDB" id="261498at2"/>
<dbReference type="Gene3D" id="1.10.1660.10">
    <property type="match status" value="1"/>
</dbReference>
<dbReference type="PROSITE" id="PS50172">
    <property type="entry name" value="BRCT"/>
    <property type="match status" value="1"/>
</dbReference>
<evidence type="ECO:0000313" key="4">
    <source>
        <dbReference type="EMBL" id="CAD71861.1"/>
    </source>
</evidence>
<gene>
    <name evidence="4" type="primary">ogt</name>
    <name evidence="4" type="ordered locus">RB997</name>
</gene>
<dbReference type="Gene3D" id="1.25.40.10">
    <property type="entry name" value="Tetratricopeptide repeat domain"/>
    <property type="match status" value="1"/>
</dbReference>
<feature type="domain" description="BRCT" evidence="2">
    <location>
        <begin position="70"/>
        <end position="156"/>
    </location>
</feature>
<dbReference type="SMART" id="SM00422">
    <property type="entry name" value="HTH_MERR"/>
    <property type="match status" value="1"/>
</dbReference>
<dbReference type="InterPro" id="IPR001357">
    <property type="entry name" value="BRCT_dom"/>
</dbReference>
<name>Q7UXZ0_RHOBA</name>
<dbReference type="EC" id="2.4.1.-" evidence="4"/>
<dbReference type="InterPro" id="IPR036420">
    <property type="entry name" value="BRCT_dom_sf"/>
</dbReference>
<dbReference type="SUPFAM" id="SSF48452">
    <property type="entry name" value="TPR-like"/>
    <property type="match status" value="1"/>
</dbReference>
<dbReference type="Pfam" id="PF13411">
    <property type="entry name" value="MerR_1"/>
    <property type="match status" value="1"/>
</dbReference>
<dbReference type="GO" id="GO:0006355">
    <property type="term" value="P:regulation of DNA-templated transcription"/>
    <property type="evidence" value="ECO:0007669"/>
    <property type="project" value="InterPro"/>
</dbReference>
<keyword evidence="5" id="KW-1185">Reference proteome</keyword>
<dbReference type="Proteomes" id="UP000001025">
    <property type="component" value="Chromosome"/>
</dbReference>
<dbReference type="PANTHER" id="PTHR44998">
    <property type="match status" value="1"/>
</dbReference>
<evidence type="ECO:0000256" key="1">
    <source>
        <dbReference type="PROSITE-ProRule" id="PRU00339"/>
    </source>
</evidence>
<protein>
    <submittedName>
        <fullName evidence="4">Probable O-linked GlcNAc transferase</fullName>
        <ecNumber evidence="4">2.4.1.-</ecNumber>
    </submittedName>
</protein>
<dbReference type="InterPro" id="IPR011990">
    <property type="entry name" value="TPR-like_helical_dom_sf"/>
</dbReference>
<dbReference type="GO" id="GO:0003677">
    <property type="term" value="F:DNA binding"/>
    <property type="evidence" value="ECO:0007669"/>
    <property type="project" value="InterPro"/>
</dbReference>
<dbReference type="EnsemblBacteria" id="CAD71861">
    <property type="protein sequence ID" value="CAD71861"/>
    <property type="gene ID" value="RB997"/>
</dbReference>
<keyword evidence="4" id="KW-0328">Glycosyltransferase</keyword>
<reference evidence="4 5" key="1">
    <citation type="journal article" date="2003" name="Proc. Natl. Acad. Sci. U.S.A.">
        <title>Complete genome sequence of the marine planctomycete Pirellula sp. strain 1.</title>
        <authorList>
            <person name="Gloeckner F.O."/>
            <person name="Kube M."/>
            <person name="Bauer M."/>
            <person name="Teeling H."/>
            <person name="Lombardot T."/>
            <person name="Ludwig W."/>
            <person name="Gade D."/>
            <person name="Beck A."/>
            <person name="Borzym K."/>
            <person name="Heitmann K."/>
            <person name="Rabus R."/>
            <person name="Schlesner H."/>
            <person name="Amann R."/>
            <person name="Reinhardt R."/>
        </authorList>
    </citation>
    <scope>NUCLEOTIDE SEQUENCE [LARGE SCALE GENOMIC DNA]</scope>
    <source>
        <strain evidence="5">DSM 10527 / NCIMB 13988 / SH1</strain>
    </source>
</reference>
<dbReference type="InParanoid" id="Q7UXZ0"/>
<dbReference type="Pfam" id="PF13432">
    <property type="entry name" value="TPR_16"/>
    <property type="match status" value="1"/>
</dbReference>
<dbReference type="eggNOG" id="COG5275">
    <property type="taxonomic scope" value="Bacteria"/>
</dbReference>
<evidence type="ECO:0000259" key="2">
    <source>
        <dbReference type="PROSITE" id="PS50172"/>
    </source>
</evidence>
<dbReference type="SMART" id="SM00028">
    <property type="entry name" value="TPR"/>
    <property type="match status" value="4"/>
</dbReference>
<dbReference type="InterPro" id="IPR009061">
    <property type="entry name" value="DNA-bd_dom_put_sf"/>
</dbReference>
<dbReference type="GO" id="GO:0016757">
    <property type="term" value="F:glycosyltransferase activity"/>
    <property type="evidence" value="ECO:0007669"/>
    <property type="project" value="UniProtKB-KW"/>
</dbReference>
<dbReference type="AlphaFoldDB" id="Q7UXZ0"/>
<accession>Q7UXZ0</accession>
<dbReference type="eggNOG" id="COG0789">
    <property type="taxonomic scope" value="Bacteria"/>
</dbReference>
<keyword evidence="4" id="KW-0808">Transferase</keyword>
<keyword evidence="1" id="KW-0802">TPR repeat</keyword>
<dbReference type="PROSITE" id="PS50005">
    <property type="entry name" value="TPR"/>
    <property type="match status" value="1"/>
</dbReference>
<dbReference type="SUPFAM" id="SSF52113">
    <property type="entry name" value="BRCT domain"/>
    <property type="match status" value="1"/>
</dbReference>
<proteinExistence type="predicted"/>
<organism evidence="4 5">
    <name type="scientific">Rhodopirellula baltica (strain DSM 10527 / NCIMB 13988 / SH1)</name>
    <dbReference type="NCBI Taxonomy" id="243090"/>
    <lineage>
        <taxon>Bacteria</taxon>
        <taxon>Pseudomonadati</taxon>
        <taxon>Planctomycetota</taxon>
        <taxon>Planctomycetia</taxon>
        <taxon>Pirellulales</taxon>
        <taxon>Pirellulaceae</taxon>
        <taxon>Rhodopirellula</taxon>
    </lineage>
</organism>
<evidence type="ECO:0000259" key="3">
    <source>
        <dbReference type="PROSITE" id="PS50937"/>
    </source>
</evidence>
<dbReference type="STRING" id="243090.RB997"/>